<keyword evidence="2" id="KW-1133">Transmembrane helix</keyword>
<reference evidence="4" key="2">
    <citation type="submission" date="2025-08" db="UniProtKB">
        <authorList>
            <consortium name="RefSeq"/>
        </authorList>
    </citation>
    <scope>IDENTIFICATION</scope>
    <source>
        <tissue evidence="4">Leaf</tissue>
    </source>
</reference>
<dbReference type="RefSeq" id="XP_021857010.1">
    <property type="nucleotide sequence ID" value="XM_022001318.2"/>
</dbReference>
<accession>A0A9R0K497</accession>
<evidence type="ECO:0000313" key="3">
    <source>
        <dbReference type="Proteomes" id="UP000813463"/>
    </source>
</evidence>
<dbReference type="GO" id="GO:0080183">
    <property type="term" value="P:response to photooxidative stress"/>
    <property type="evidence" value="ECO:0007669"/>
    <property type="project" value="InterPro"/>
</dbReference>
<evidence type="ECO:0000256" key="2">
    <source>
        <dbReference type="SAM" id="Phobius"/>
    </source>
</evidence>
<protein>
    <submittedName>
        <fullName evidence="4">Ycf3-interacting protein 1, chloroplastic isoform X1</fullName>
    </submittedName>
</protein>
<dbReference type="PANTHER" id="PTHR33672">
    <property type="entry name" value="YCF3-INTERACTING PROTEIN 1, CHLOROPLASTIC"/>
    <property type="match status" value="1"/>
</dbReference>
<feature type="compositionally biased region" description="Low complexity" evidence="1">
    <location>
        <begin position="12"/>
        <end position="25"/>
    </location>
</feature>
<dbReference type="InterPro" id="IPR040340">
    <property type="entry name" value="CEST/Y3IP1"/>
</dbReference>
<feature type="compositionally biased region" description="Low complexity" evidence="1">
    <location>
        <begin position="43"/>
        <end position="53"/>
    </location>
</feature>
<keyword evidence="2" id="KW-0812">Transmembrane</keyword>
<dbReference type="AlphaFoldDB" id="A0A9R0K497"/>
<sequence length="283" mass="31337">MGTQHLQLPLTSSSSSSAGPSSILSHRYRCSSSTTTSLPFNRATTTTNHPANTTLSLSVNHVNRRPRRRSIQLARVGTDDSVAWVPATTTAFEEEEGEDDVEPEPTPEDLEYIAQIKRVLKLLKKNRDMLFGEVKLTIMIEDPREVERRRLVGIDDSDGPTREDLAAVLEEVNEGKIPRDRDALRILAEEMINWPNLEAEPSKKTTKNKSLYAKATDTGIDPVVAAKRLNIDWDSAAEIEPPKTSDESDVPPILGYGALYLVTGFPVIIGVSVVLILFYNSLQ</sequence>
<name>A0A9R0K497_SPIOL</name>
<reference evidence="3" key="1">
    <citation type="journal article" date="2021" name="Nat. Commun.">
        <title>Genomic analyses provide insights into spinach domestication and the genetic basis of agronomic traits.</title>
        <authorList>
            <person name="Cai X."/>
            <person name="Sun X."/>
            <person name="Xu C."/>
            <person name="Sun H."/>
            <person name="Wang X."/>
            <person name="Ge C."/>
            <person name="Zhang Z."/>
            <person name="Wang Q."/>
            <person name="Fei Z."/>
            <person name="Jiao C."/>
            <person name="Wang Q."/>
        </authorList>
    </citation>
    <scope>NUCLEOTIDE SEQUENCE [LARGE SCALE GENOMIC DNA]</scope>
    <source>
        <strain evidence="3">cv. Varoflay</strain>
    </source>
</reference>
<dbReference type="KEGG" id="soe:110796275"/>
<feature type="region of interest" description="Disordered" evidence="1">
    <location>
        <begin position="1"/>
        <end position="53"/>
    </location>
</feature>
<feature type="compositionally biased region" description="Polar residues" evidence="1">
    <location>
        <begin position="30"/>
        <end position="39"/>
    </location>
</feature>
<feature type="transmembrane region" description="Helical" evidence="2">
    <location>
        <begin position="253"/>
        <end position="279"/>
    </location>
</feature>
<feature type="compositionally biased region" description="Polar residues" evidence="1">
    <location>
        <begin position="1"/>
        <end position="11"/>
    </location>
</feature>
<proteinExistence type="predicted"/>
<dbReference type="GeneID" id="110796275"/>
<dbReference type="GO" id="GO:0048564">
    <property type="term" value="P:photosystem I assembly"/>
    <property type="evidence" value="ECO:0007669"/>
    <property type="project" value="InterPro"/>
</dbReference>
<keyword evidence="3" id="KW-1185">Reference proteome</keyword>
<gene>
    <name evidence="4" type="primary">LOC110796275</name>
</gene>
<evidence type="ECO:0000313" key="4">
    <source>
        <dbReference type="RefSeq" id="XP_021857010.1"/>
    </source>
</evidence>
<dbReference type="Proteomes" id="UP000813463">
    <property type="component" value="Chromosome 1"/>
</dbReference>
<dbReference type="OrthoDB" id="2018626at2759"/>
<dbReference type="GO" id="GO:0009535">
    <property type="term" value="C:chloroplast thylakoid membrane"/>
    <property type="evidence" value="ECO:0007669"/>
    <property type="project" value="InterPro"/>
</dbReference>
<organism evidence="3 4">
    <name type="scientific">Spinacia oleracea</name>
    <name type="common">Spinach</name>
    <dbReference type="NCBI Taxonomy" id="3562"/>
    <lineage>
        <taxon>Eukaryota</taxon>
        <taxon>Viridiplantae</taxon>
        <taxon>Streptophyta</taxon>
        <taxon>Embryophyta</taxon>
        <taxon>Tracheophyta</taxon>
        <taxon>Spermatophyta</taxon>
        <taxon>Magnoliopsida</taxon>
        <taxon>eudicotyledons</taxon>
        <taxon>Gunneridae</taxon>
        <taxon>Pentapetalae</taxon>
        <taxon>Caryophyllales</taxon>
        <taxon>Chenopodiaceae</taxon>
        <taxon>Chenopodioideae</taxon>
        <taxon>Anserineae</taxon>
        <taxon>Spinacia</taxon>
    </lineage>
</organism>
<keyword evidence="2" id="KW-0472">Membrane</keyword>
<evidence type="ECO:0000256" key="1">
    <source>
        <dbReference type="SAM" id="MobiDB-lite"/>
    </source>
</evidence>
<dbReference type="PANTHER" id="PTHR33672:SF3">
    <property type="entry name" value="YCF3-INTERACTING PROTEIN 1, CHLOROPLASTIC"/>
    <property type="match status" value="1"/>
</dbReference>